<evidence type="ECO:0000313" key="2">
    <source>
        <dbReference type="EMBL" id="ACU02554.1"/>
    </source>
</evidence>
<dbReference type="HOGENOM" id="CLU_378480_0_0_10"/>
<evidence type="ECO:0000256" key="1">
    <source>
        <dbReference type="ARBA" id="ARBA00022729"/>
    </source>
</evidence>
<organism evidence="2 3">
    <name type="scientific">Pedobacter heparinus (strain ATCC 13125 / DSM 2366 / CIP 104194 / JCM 7457 / NBRC 12017 / NCIMB 9290 / NRRL B-14731 / HIM 762-3)</name>
    <dbReference type="NCBI Taxonomy" id="485917"/>
    <lineage>
        <taxon>Bacteria</taxon>
        <taxon>Pseudomonadati</taxon>
        <taxon>Bacteroidota</taxon>
        <taxon>Sphingobacteriia</taxon>
        <taxon>Sphingobacteriales</taxon>
        <taxon>Sphingobacteriaceae</taxon>
        <taxon>Pedobacter</taxon>
    </lineage>
</organism>
<keyword evidence="3" id="KW-1185">Reference proteome</keyword>
<name>C6XZ72_PEDHD</name>
<dbReference type="PANTHER" id="PTHR46580:SF4">
    <property type="entry name" value="ATP_GTP-BINDING PROTEIN"/>
    <property type="match status" value="1"/>
</dbReference>
<protein>
    <submittedName>
        <fullName evidence="2">FG-GAP repeat protein</fullName>
    </submittedName>
</protein>
<reference evidence="2 3" key="1">
    <citation type="journal article" date="2009" name="Stand. Genomic Sci.">
        <title>Complete genome sequence of Pedobacter heparinus type strain (HIM 762-3).</title>
        <authorList>
            <person name="Han C."/>
            <person name="Spring S."/>
            <person name="Lapidus A."/>
            <person name="Del Rio T.G."/>
            <person name="Tice H."/>
            <person name="Copeland A."/>
            <person name="Cheng J.F."/>
            <person name="Lucas S."/>
            <person name="Chen F."/>
            <person name="Nolan M."/>
            <person name="Bruce D."/>
            <person name="Goodwin L."/>
            <person name="Pitluck S."/>
            <person name="Ivanova N."/>
            <person name="Mavromatis K."/>
            <person name="Mikhailova N."/>
            <person name="Pati A."/>
            <person name="Chen A."/>
            <person name="Palaniappan K."/>
            <person name="Land M."/>
            <person name="Hauser L."/>
            <person name="Chang Y.J."/>
            <person name="Jeffries C.C."/>
            <person name="Saunders E."/>
            <person name="Chertkov O."/>
            <person name="Brettin T."/>
            <person name="Goker M."/>
            <person name="Rohde M."/>
            <person name="Bristow J."/>
            <person name="Eisen J.A."/>
            <person name="Markowitz V."/>
            <person name="Hugenholtz P."/>
            <person name="Kyrpides N.C."/>
            <person name="Klenk H.P."/>
            <person name="Detter J.C."/>
        </authorList>
    </citation>
    <scope>NUCLEOTIDE SEQUENCE [LARGE SCALE GENOMIC DNA]</scope>
    <source>
        <strain evidence="3">ATCC 13125 / DSM 2366 / CIP 104194 / JCM 7457 / NBRC 12017 / NCIMB 9290 / NRRL B-14731 / HIM 762-3</strain>
    </source>
</reference>
<dbReference type="AlphaFoldDB" id="C6XZ72"/>
<dbReference type="PROSITE" id="PS51257">
    <property type="entry name" value="PROKAR_LIPOPROTEIN"/>
    <property type="match status" value="1"/>
</dbReference>
<evidence type="ECO:0000313" key="3">
    <source>
        <dbReference type="Proteomes" id="UP000000852"/>
    </source>
</evidence>
<dbReference type="InterPro" id="IPR028994">
    <property type="entry name" value="Integrin_alpha_N"/>
</dbReference>
<dbReference type="KEGG" id="phe:Phep_0330"/>
<dbReference type="EMBL" id="CP001681">
    <property type="protein sequence ID" value="ACU02554.1"/>
    <property type="molecule type" value="Genomic_DNA"/>
</dbReference>
<dbReference type="Proteomes" id="UP000000852">
    <property type="component" value="Chromosome"/>
</dbReference>
<dbReference type="Pfam" id="PF13517">
    <property type="entry name" value="FG-GAP_3"/>
    <property type="match status" value="1"/>
</dbReference>
<dbReference type="RefSeq" id="WP_012780507.1">
    <property type="nucleotide sequence ID" value="NC_013061.1"/>
</dbReference>
<gene>
    <name evidence="2" type="ordered locus">Phep_0330</name>
</gene>
<keyword evidence="1" id="KW-0732">Signal</keyword>
<dbReference type="PANTHER" id="PTHR46580">
    <property type="entry name" value="SENSOR KINASE-RELATED"/>
    <property type="match status" value="1"/>
</dbReference>
<dbReference type="Gene3D" id="2.130.10.130">
    <property type="entry name" value="Integrin alpha, N-terminal"/>
    <property type="match status" value="1"/>
</dbReference>
<dbReference type="STRING" id="485917.Phep_0330"/>
<dbReference type="SUPFAM" id="SSF69318">
    <property type="entry name" value="Integrin alpha N-terminal domain"/>
    <property type="match status" value="1"/>
</dbReference>
<sequence length="732" mass="78776">MKTLKNKIIMLFFLVLYIFTGCKQADLREQKGADVAGTMAGPMGLLSVVSPVQLKNFDYPVGSTNRLFLGVACGNFDGSGIATMAMVKRATSHVIFMRSANDGSHYQIPFSFDVSTAGNDFKGIAAGDMNGDGVDELIILRNGAGITNILVYKIPLNFSGAVTLLASIQVGSGLYNYKGIAAGDFDGDGKAELVVAKDAHSQFIFYALSGSSLVLKGYINLPDGAAVNQWGGVAAGDLDGDGKAEFMAVRNGSGSDDDILVYKVSGTSTWTVNAAGSFNYAGGTTHYPWLGVTIGEFDQDKTNGKEFVLYKNSSSYFSYHHYNGTGTAPSLLSTQDFSSETAWPWTGIAAGQTIINVGGDQLVGVRQKTGGTTLGVFGDIQTRFNAKKLNLSRNGFSFGSYHQAFMRNADGSLNVAGLKTFCETNKIYTFAFMVADRWIDPSTGTYPPKGTEYKALIEFLELLKSSGSPIKVIPVLVPPSESGPTPSYLPQPGDSPYIGSTELGGSINDERALFSGGPGNPNANDFAAWFKLLGILANKYPNLAGINIDDFDHNTNETGTKIFTRVMLGKMIKNLREQNQDIAFIPTAYYAVTTGQNWVREYTDGFIFYFRNEKTKNPTTIIPPDVTRTGTAWNMHGAVVLPSSDIAGGQNLVNTEINDFSAWQANAYRLLFLGIYASTHSQSTTAPTAFTTDKLMGVAKTNAKVHGLMIYTTQSPGTPIGSAVYARFNSWW</sequence>
<accession>C6XZ72</accession>
<dbReference type="InterPro" id="IPR013517">
    <property type="entry name" value="FG-GAP"/>
</dbReference>
<dbReference type="OrthoDB" id="1208137at2"/>
<dbReference type="eggNOG" id="ENOG502Z7IW">
    <property type="taxonomic scope" value="Bacteria"/>
</dbReference>
<proteinExistence type="predicted"/>